<gene>
    <name evidence="2" type="primary">LOC141422434</name>
</gene>
<organism evidence="1 2">
    <name type="scientific">Castor canadensis</name>
    <name type="common">American beaver</name>
    <dbReference type="NCBI Taxonomy" id="51338"/>
    <lineage>
        <taxon>Eukaryota</taxon>
        <taxon>Metazoa</taxon>
        <taxon>Chordata</taxon>
        <taxon>Craniata</taxon>
        <taxon>Vertebrata</taxon>
        <taxon>Euteleostomi</taxon>
        <taxon>Mammalia</taxon>
        <taxon>Eutheria</taxon>
        <taxon>Euarchontoglires</taxon>
        <taxon>Glires</taxon>
        <taxon>Rodentia</taxon>
        <taxon>Castorimorpha</taxon>
        <taxon>Castoridae</taxon>
        <taxon>Castor</taxon>
    </lineage>
</organism>
<proteinExistence type="predicted"/>
<accession>A0AC58M8F6</accession>
<reference evidence="2" key="1">
    <citation type="submission" date="2025-08" db="UniProtKB">
        <authorList>
            <consortium name="RefSeq"/>
        </authorList>
    </citation>
    <scope>IDENTIFICATION</scope>
</reference>
<evidence type="ECO:0000313" key="1">
    <source>
        <dbReference type="Proteomes" id="UP001732720"/>
    </source>
</evidence>
<dbReference type="RefSeq" id="XP_073925684.1">
    <property type="nucleotide sequence ID" value="XM_074069583.1"/>
</dbReference>
<protein>
    <submittedName>
        <fullName evidence="2">Melanoma inhibitory activity protein 2-like</fullName>
    </submittedName>
</protein>
<keyword evidence="1" id="KW-1185">Reference proteome</keyword>
<dbReference type="Proteomes" id="UP001732720">
    <property type="component" value="Chromosome 4"/>
</dbReference>
<name>A0AC58M8F6_CASCN</name>
<sequence length="450" mass="51377">MKVWAAVVEEHMTHDVHVELAMKSESGSGALLNNHTKEALRKQMFAVKFNVSFKSLEQERNQISMQFCEVERANEDLTQHIKQVHCEQEILQSETTELEVEKKKLCQDVKKLKELYEENGTKFHRKFMAEDHYQQDIEKKLLNAEEKIRQAAEDLDTYKNAARDLEEKLERTNHYYQRQIVCYEQKAHFNSPEVQAAEKQLKYFMKVNASKRQKLLKMELEFERLERVPYASGIANAACGREHFPHDPSSLGQPSPERNGFLSPPILLEGPFRPPPLLPQGEGQGSRSRENPVDPYISNERRQPGNDRLTGLCRAPPETGTLSPPRKQDRVVTPPSDQPCTDPALPPQGRNSNVPVSSPRVQSQVVDPGFVPPIRGPFFPEHPSIQFNGKWPRFPQPAPHMCGGSTEYFLPRGFPGPPYPPVPMRNVHLPRVFPNYLPPRAAHLPAVPIF</sequence>
<evidence type="ECO:0000313" key="2">
    <source>
        <dbReference type="RefSeq" id="XP_073925684.1"/>
    </source>
</evidence>